<dbReference type="InterPro" id="IPR052703">
    <property type="entry name" value="Aromatic_CoA_ox/epox"/>
</dbReference>
<sequence length="214" mass="23930">MAEDVRNSGSFIELLETIADNKFVLGDRLVEIGVSGPNLEATLAAVAMAQGELGHARLLYNWIFELKGLKSKKTNIERQTGKAFKGVVETHNWITLMASLYTVVTAVDIVLSSISEKGNDKTISRIQKLMKEQKEHIVYAQQWARQLLNDQGAIPVAFKESLNNMLPEVKQWMKEVAETTGITDSGYVVNDTSLISKFQEELNKLNLDDRAVVY</sequence>
<dbReference type="PANTHER" id="PTHR30458">
    <property type="entry name" value="PHENYLACETIC ACID DEGRADATION PROTEIN PAA"/>
    <property type="match status" value="1"/>
</dbReference>
<protein>
    <submittedName>
        <fullName evidence="1">Phenylacetic acid catabolism protein</fullName>
    </submittedName>
</protein>
<dbReference type="InterPro" id="IPR007814">
    <property type="entry name" value="PaaA_PaaC"/>
</dbReference>
<evidence type="ECO:0000313" key="2">
    <source>
        <dbReference type="Proteomes" id="UP000287296"/>
    </source>
</evidence>
<name>A0A429X0J6_SIMTE</name>
<dbReference type="PANTHER" id="PTHR30458:SF0">
    <property type="entry name" value="1,2-PHENYLACETYL-COA EPOXIDASE, SUBUNIT C"/>
    <property type="match status" value="1"/>
</dbReference>
<dbReference type="InterPro" id="IPR012347">
    <property type="entry name" value="Ferritin-like"/>
</dbReference>
<dbReference type="SUPFAM" id="SSF47240">
    <property type="entry name" value="Ferritin-like"/>
    <property type="match status" value="1"/>
</dbReference>
<dbReference type="InterPro" id="IPR009078">
    <property type="entry name" value="Ferritin-like_SF"/>
</dbReference>
<dbReference type="Gene3D" id="1.20.1260.10">
    <property type="match status" value="1"/>
</dbReference>
<dbReference type="RefSeq" id="WP_120119581.1">
    <property type="nucleotide sequence ID" value="NZ_QYTW02000046.1"/>
</dbReference>
<dbReference type="EMBL" id="QYTW02000046">
    <property type="protein sequence ID" value="RST57024.1"/>
    <property type="molecule type" value="Genomic_DNA"/>
</dbReference>
<reference evidence="1 2" key="1">
    <citation type="submission" date="2018-12" db="EMBL/GenBank/DDBJ databases">
        <authorList>
            <person name="Sun L."/>
            <person name="Chen Z."/>
        </authorList>
    </citation>
    <scope>NUCLEOTIDE SEQUENCE [LARGE SCALE GENOMIC DNA]</scope>
    <source>
        <strain evidence="1 2">LMG 29736</strain>
    </source>
</reference>
<dbReference type="GO" id="GO:0010124">
    <property type="term" value="P:phenylacetate catabolic process"/>
    <property type="evidence" value="ECO:0007669"/>
    <property type="project" value="InterPro"/>
</dbReference>
<dbReference type="AlphaFoldDB" id="A0A429X0J6"/>
<dbReference type="OrthoDB" id="2680510at2"/>
<dbReference type="GO" id="GO:0005829">
    <property type="term" value="C:cytosol"/>
    <property type="evidence" value="ECO:0007669"/>
    <property type="project" value="TreeGrafter"/>
</dbReference>
<gene>
    <name evidence="1" type="ORF">D5F11_024925</name>
</gene>
<evidence type="ECO:0000313" key="1">
    <source>
        <dbReference type="EMBL" id="RST57024.1"/>
    </source>
</evidence>
<organism evidence="1 2">
    <name type="scientific">Siminovitchia terrae</name>
    <name type="common">Bacillus terrae</name>
    <dbReference type="NCBI Taxonomy" id="1914933"/>
    <lineage>
        <taxon>Bacteria</taxon>
        <taxon>Bacillati</taxon>
        <taxon>Bacillota</taxon>
        <taxon>Bacilli</taxon>
        <taxon>Bacillales</taxon>
        <taxon>Bacillaceae</taxon>
        <taxon>Siminovitchia</taxon>
    </lineage>
</organism>
<dbReference type="Proteomes" id="UP000287296">
    <property type="component" value="Unassembled WGS sequence"/>
</dbReference>
<comment type="caution">
    <text evidence="1">The sequence shown here is derived from an EMBL/GenBank/DDBJ whole genome shotgun (WGS) entry which is preliminary data.</text>
</comment>
<proteinExistence type="predicted"/>
<dbReference type="Pfam" id="PF05138">
    <property type="entry name" value="PaaA_PaaC"/>
    <property type="match status" value="1"/>
</dbReference>
<accession>A0A429X0J6</accession>